<dbReference type="Gene3D" id="3.40.50.12780">
    <property type="entry name" value="N-terminal domain of ligase-like"/>
    <property type="match status" value="1"/>
</dbReference>
<dbReference type="InterPro" id="IPR042099">
    <property type="entry name" value="ANL_N_sf"/>
</dbReference>
<evidence type="ECO:0000256" key="1">
    <source>
        <dbReference type="SAM" id="MobiDB-lite"/>
    </source>
</evidence>
<comment type="caution">
    <text evidence="2">The sequence shown here is derived from an EMBL/GenBank/DDBJ whole genome shotgun (WGS) entry which is preliminary data.</text>
</comment>
<keyword evidence="3" id="KW-1185">Reference proteome</keyword>
<dbReference type="RefSeq" id="WP_376984516.1">
    <property type="nucleotide sequence ID" value="NZ_JBHRWW010000003.1"/>
</dbReference>
<gene>
    <name evidence="2" type="ORF">ACFOLH_05375</name>
</gene>
<evidence type="ECO:0000313" key="3">
    <source>
        <dbReference type="Proteomes" id="UP001595685"/>
    </source>
</evidence>
<evidence type="ECO:0000313" key="2">
    <source>
        <dbReference type="EMBL" id="MFC3687770.1"/>
    </source>
</evidence>
<feature type="region of interest" description="Disordered" evidence="1">
    <location>
        <begin position="1"/>
        <end position="26"/>
    </location>
</feature>
<dbReference type="Proteomes" id="UP001595685">
    <property type="component" value="Unassembled WGS sequence"/>
</dbReference>
<reference evidence="3" key="1">
    <citation type="journal article" date="2019" name="Int. J. Syst. Evol. Microbiol.">
        <title>The Global Catalogue of Microorganisms (GCM) 10K type strain sequencing project: providing services to taxonomists for standard genome sequencing and annotation.</title>
        <authorList>
            <consortium name="The Broad Institute Genomics Platform"/>
            <consortium name="The Broad Institute Genome Sequencing Center for Infectious Disease"/>
            <person name="Wu L."/>
            <person name="Ma J."/>
        </authorList>
    </citation>
    <scope>NUCLEOTIDE SEQUENCE [LARGE SCALE GENOMIC DNA]</scope>
    <source>
        <strain evidence="3">NCAIM B.02333</strain>
    </source>
</reference>
<dbReference type="EMBL" id="JBHRWW010000003">
    <property type="protein sequence ID" value="MFC3687770.1"/>
    <property type="molecule type" value="Genomic_DNA"/>
</dbReference>
<sequence length="236" mass="24233">MRLPTSPSGGPPDGPPDTPAAPAGAATDAVALLRQLGADPRPRLTWYGPDDQRVELTGRVLHTWVAKTAHLLLEEADVVPGSRVLVRLGADWRAPVFWLAAWYLGAQVLHQDQGAPADVDVVGLSEVRGDHEAARSTTAVLVVVPPGAVAAPAEGLPPGAVDYGGEVSGFPDVPPAPGPRTPLGPPAAEARRVLVGPEGSPDRVVATWAAGGSVVLHTGLPAAALERVAAQERTDP</sequence>
<dbReference type="NCBIfam" id="TIGR03089">
    <property type="entry name" value="TIGR03089 family protein"/>
    <property type="match status" value="1"/>
</dbReference>
<protein>
    <submittedName>
        <fullName evidence="2">TIGR03089 family protein</fullName>
    </submittedName>
</protein>
<proteinExistence type="predicted"/>
<dbReference type="SUPFAM" id="SSF56801">
    <property type="entry name" value="Acetyl-CoA synthetase-like"/>
    <property type="match status" value="1"/>
</dbReference>
<feature type="compositionally biased region" description="Pro residues" evidence="1">
    <location>
        <begin position="9"/>
        <end position="19"/>
    </location>
</feature>
<name>A0ABV7WDB1_9MICO</name>
<organism evidence="2 3">
    <name type="scientific">Aquipuribacter hungaricus</name>
    <dbReference type="NCBI Taxonomy" id="545624"/>
    <lineage>
        <taxon>Bacteria</taxon>
        <taxon>Bacillati</taxon>
        <taxon>Actinomycetota</taxon>
        <taxon>Actinomycetes</taxon>
        <taxon>Micrococcales</taxon>
        <taxon>Intrasporangiaceae</taxon>
        <taxon>Aquipuribacter</taxon>
    </lineage>
</organism>
<dbReference type="InterPro" id="IPR017523">
    <property type="entry name" value="Rv3268"/>
</dbReference>
<accession>A0ABV7WDB1</accession>